<gene>
    <name evidence="2" type="ORF">IAI60_22160</name>
</gene>
<reference evidence="2 3" key="1">
    <citation type="submission" date="2020-09" db="EMBL/GenBank/DDBJ databases">
        <title>Roseomonas.</title>
        <authorList>
            <person name="Zhu W."/>
        </authorList>
    </citation>
    <scope>NUCLEOTIDE SEQUENCE [LARGE SCALE GENOMIC DNA]</scope>
    <source>
        <strain evidence="2 3">1311</strain>
    </source>
</reference>
<feature type="compositionally biased region" description="Basic residues" evidence="1">
    <location>
        <begin position="1"/>
        <end position="10"/>
    </location>
</feature>
<evidence type="ECO:0000313" key="3">
    <source>
        <dbReference type="Proteomes" id="UP001518990"/>
    </source>
</evidence>
<accession>A0ABS3KIL0</accession>
<organism evidence="2 3">
    <name type="scientific">Roseomonas marmotae</name>
    <dbReference type="NCBI Taxonomy" id="2768161"/>
    <lineage>
        <taxon>Bacteria</taxon>
        <taxon>Pseudomonadati</taxon>
        <taxon>Pseudomonadota</taxon>
        <taxon>Alphaproteobacteria</taxon>
        <taxon>Acetobacterales</taxon>
        <taxon>Roseomonadaceae</taxon>
        <taxon>Roseomonas</taxon>
    </lineage>
</organism>
<comment type="caution">
    <text evidence="2">The sequence shown here is derived from an EMBL/GenBank/DDBJ whole genome shotgun (WGS) entry which is preliminary data.</text>
</comment>
<dbReference type="RefSeq" id="WP_207451399.1">
    <property type="nucleotide sequence ID" value="NZ_CP061092.1"/>
</dbReference>
<keyword evidence="3" id="KW-1185">Reference proteome</keyword>
<proteinExistence type="predicted"/>
<evidence type="ECO:0000313" key="2">
    <source>
        <dbReference type="EMBL" id="MBO1077299.1"/>
    </source>
</evidence>
<dbReference type="Proteomes" id="UP001518990">
    <property type="component" value="Unassembled WGS sequence"/>
</dbReference>
<sequence>MAIRMPSRRPQRPEDFIADASAAPSSPQRPDLPWLDPKVRPDLRLQLNAKLPEPLMLQLEYLHKNLSRPKQTIIEEALRNWVQKQLRSLDLPES</sequence>
<feature type="region of interest" description="Disordered" evidence="1">
    <location>
        <begin position="1"/>
        <end position="35"/>
    </location>
</feature>
<evidence type="ECO:0000256" key="1">
    <source>
        <dbReference type="SAM" id="MobiDB-lite"/>
    </source>
</evidence>
<dbReference type="EMBL" id="JACTNF010000061">
    <property type="protein sequence ID" value="MBO1077299.1"/>
    <property type="molecule type" value="Genomic_DNA"/>
</dbReference>
<name>A0ABS3KIL0_9PROT</name>
<evidence type="ECO:0008006" key="4">
    <source>
        <dbReference type="Google" id="ProtNLM"/>
    </source>
</evidence>
<protein>
    <recommendedName>
        <fullName evidence="4">Ribbon-helix-helix protein, CopG family</fullName>
    </recommendedName>
</protein>